<dbReference type="Gene3D" id="3.20.10.10">
    <property type="entry name" value="D-amino Acid Aminotransferase, subunit A, domain 2"/>
    <property type="match status" value="1"/>
</dbReference>
<dbReference type="AlphaFoldDB" id="A0A917UP11"/>
<evidence type="ECO:0000313" key="2">
    <source>
        <dbReference type="Proteomes" id="UP000635726"/>
    </source>
</evidence>
<dbReference type="Proteomes" id="UP000635726">
    <property type="component" value="Unassembled WGS sequence"/>
</dbReference>
<dbReference type="InterPro" id="IPR043131">
    <property type="entry name" value="BCAT-like_N"/>
</dbReference>
<dbReference type="InterPro" id="IPR043132">
    <property type="entry name" value="BCAT-like_C"/>
</dbReference>
<dbReference type="Pfam" id="PF01063">
    <property type="entry name" value="Aminotran_4"/>
    <property type="match status" value="1"/>
</dbReference>
<dbReference type="EMBL" id="BMOE01000004">
    <property type="protein sequence ID" value="GGJ71490.1"/>
    <property type="molecule type" value="Genomic_DNA"/>
</dbReference>
<dbReference type="SUPFAM" id="SSF56752">
    <property type="entry name" value="D-aminoacid aminotransferase-like PLP-dependent enzymes"/>
    <property type="match status" value="1"/>
</dbReference>
<evidence type="ECO:0000313" key="1">
    <source>
        <dbReference type="EMBL" id="GGJ71490.1"/>
    </source>
</evidence>
<name>A0A917UP11_9DEIO</name>
<dbReference type="InterPro" id="IPR036038">
    <property type="entry name" value="Aminotransferase-like"/>
</dbReference>
<dbReference type="Gene3D" id="3.30.470.10">
    <property type="match status" value="1"/>
</dbReference>
<gene>
    <name evidence="1" type="ORF">GCM10008939_14840</name>
</gene>
<evidence type="ECO:0008006" key="3">
    <source>
        <dbReference type="Google" id="ProtNLM"/>
    </source>
</evidence>
<dbReference type="GO" id="GO:0003824">
    <property type="term" value="F:catalytic activity"/>
    <property type="evidence" value="ECO:0007669"/>
    <property type="project" value="InterPro"/>
</dbReference>
<keyword evidence="2" id="KW-1185">Reference proteome</keyword>
<dbReference type="InterPro" id="IPR001544">
    <property type="entry name" value="Aminotrans_IV"/>
</dbReference>
<protein>
    <recommendedName>
        <fullName evidence="3">Aminotransferase class IV</fullName>
    </recommendedName>
</protein>
<accession>A0A917UP11</accession>
<dbReference type="RefSeq" id="WP_188961803.1">
    <property type="nucleotide sequence ID" value="NZ_BMOE01000004.1"/>
</dbReference>
<reference evidence="1" key="1">
    <citation type="journal article" date="2014" name="Int. J. Syst. Evol. Microbiol.">
        <title>Complete genome sequence of Corynebacterium casei LMG S-19264T (=DSM 44701T), isolated from a smear-ripened cheese.</title>
        <authorList>
            <consortium name="US DOE Joint Genome Institute (JGI-PGF)"/>
            <person name="Walter F."/>
            <person name="Albersmeier A."/>
            <person name="Kalinowski J."/>
            <person name="Ruckert C."/>
        </authorList>
    </citation>
    <scope>NUCLEOTIDE SEQUENCE</scope>
    <source>
        <strain evidence="1">JCM 14371</strain>
    </source>
</reference>
<organism evidence="1 2">
    <name type="scientific">Deinococcus aquiradiocola</name>
    <dbReference type="NCBI Taxonomy" id="393059"/>
    <lineage>
        <taxon>Bacteria</taxon>
        <taxon>Thermotogati</taxon>
        <taxon>Deinococcota</taxon>
        <taxon>Deinococci</taxon>
        <taxon>Deinococcales</taxon>
        <taxon>Deinococcaceae</taxon>
        <taxon>Deinococcus</taxon>
    </lineage>
</organism>
<sequence>MPSLPAEFGSAWLHGLSAFSTVRTRAGAPLLLDAHLDRLAGTCALLGLPAPDPQVPALDTALPWGLLRLTVTPDGTYHSHRPLPAQSVPQTGAAVWWGDAQVHPLLGLHKTGNYVPYLLAARDAAGRGALEGLLSDAAGCAVDGSRSGLLLRSGREFLVPDGGLPSVTRAAWLAELGVQARPVPVTPGVLRGADRVWLCGAGLGVVPVGQVSASGWTRAFTAQWPVTRHPALVPPA</sequence>
<reference evidence="1" key="2">
    <citation type="submission" date="2020-09" db="EMBL/GenBank/DDBJ databases">
        <authorList>
            <person name="Sun Q."/>
            <person name="Ohkuma M."/>
        </authorList>
    </citation>
    <scope>NUCLEOTIDE SEQUENCE</scope>
    <source>
        <strain evidence="1">JCM 14371</strain>
    </source>
</reference>
<comment type="caution">
    <text evidence="1">The sequence shown here is derived from an EMBL/GenBank/DDBJ whole genome shotgun (WGS) entry which is preliminary data.</text>
</comment>
<proteinExistence type="predicted"/>